<accession>A0A9W5AUE2</accession>
<protein>
    <submittedName>
        <fullName evidence="2">IS2 transposase TnpB</fullName>
    </submittedName>
</protein>
<dbReference type="AlphaFoldDB" id="A0A9W5AUE2"/>
<evidence type="ECO:0000259" key="1">
    <source>
        <dbReference type="PROSITE" id="PS50994"/>
    </source>
</evidence>
<evidence type="ECO:0000313" key="3">
    <source>
        <dbReference type="Proteomes" id="UP000052257"/>
    </source>
</evidence>
<dbReference type="InterPro" id="IPR001584">
    <property type="entry name" value="Integrase_cat-core"/>
</dbReference>
<organism evidence="2 3">
    <name type="scientific">Campylobacter hyointestinalis subsp. hyointestinalis</name>
    <dbReference type="NCBI Taxonomy" id="91352"/>
    <lineage>
        <taxon>Bacteria</taxon>
        <taxon>Pseudomonadati</taxon>
        <taxon>Campylobacterota</taxon>
        <taxon>Epsilonproteobacteria</taxon>
        <taxon>Campylobacterales</taxon>
        <taxon>Campylobacteraceae</taxon>
        <taxon>Campylobacter</taxon>
    </lineage>
</organism>
<dbReference type="PANTHER" id="PTHR47515:SF3">
    <property type="entry name" value="INTEGRASE CORE DOMAIN PROTEIN"/>
    <property type="match status" value="1"/>
</dbReference>
<dbReference type="RefSeq" id="WP_277958513.1">
    <property type="nucleotide sequence ID" value="NZ_FAUV01000001.1"/>
</dbReference>
<proteinExistence type="predicted"/>
<dbReference type="GO" id="GO:0003676">
    <property type="term" value="F:nucleic acid binding"/>
    <property type="evidence" value="ECO:0007669"/>
    <property type="project" value="InterPro"/>
</dbReference>
<dbReference type="Pfam" id="PF13683">
    <property type="entry name" value="rve_3"/>
    <property type="match status" value="1"/>
</dbReference>
<dbReference type="PANTHER" id="PTHR47515">
    <property type="entry name" value="LOW CALCIUM RESPONSE LOCUS PROTEIN T"/>
    <property type="match status" value="1"/>
</dbReference>
<dbReference type="SUPFAM" id="SSF53098">
    <property type="entry name" value="Ribonuclease H-like"/>
    <property type="match status" value="1"/>
</dbReference>
<comment type="caution">
    <text evidence="2">The sequence shown here is derived from an EMBL/GenBank/DDBJ whole genome shotgun (WGS) entry which is preliminary data.</text>
</comment>
<dbReference type="GO" id="GO:0015074">
    <property type="term" value="P:DNA integration"/>
    <property type="evidence" value="ECO:0007669"/>
    <property type="project" value="InterPro"/>
</dbReference>
<dbReference type="EMBL" id="FAUW01000004">
    <property type="protein sequence ID" value="CUU85904.1"/>
    <property type="molecule type" value="Genomic_DNA"/>
</dbReference>
<reference evidence="2 3" key="1">
    <citation type="submission" date="2015-11" db="EMBL/GenBank/DDBJ databases">
        <authorList>
            <consortium name="Pathogen Informatics"/>
        </authorList>
    </citation>
    <scope>NUCLEOTIDE SEQUENCE [LARGE SCALE GENOMIC DNA]</scope>
    <source>
        <strain evidence="2 3">006A-0191</strain>
    </source>
</reference>
<dbReference type="Gene3D" id="3.30.420.10">
    <property type="entry name" value="Ribonuclease H-like superfamily/Ribonuclease H"/>
    <property type="match status" value="1"/>
</dbReference>
<dbReference type="InterPro" id="IPR012337">
    <property type="entry name" value="RNaseH-like_sf"/>
</dbReference>
<dbReference type="InterPro" id="IPR036397">
    <property type="entry name" value="RNaseH_sf"/>
</dbReference>
<feature type="domain" description="Integrase catalytic" evidence="1">
    <location>
        <begin position="22"/>
        <end position="119"/>
    </location>
</feature>
<sequence length="169" mass="20098">MRMCSSNNNNSNANSYDNHKISLLTDNGSEFALHFKDVVKEHNLTHYFTYPRSPKMNAYNERFNRTIKDMFISYNEDLLFTDINEFNRQMAKWLIDYNTVLPHTSLGYKTPIEYAIMRDKKCNMYWTCALAVLYKRYAKITLSIILQQIDLYNKTPNKEPHLSLYLQKP</sequence>
<gene>
    <name evidence="2" type="ORF">ERS739220_01645</name>
</gene>
<dbReference type="PROSITE" id="PS50994">
    <property type="entry name" value="INTEGRASE"/>
    <property type="match status" value="1"/>
</dbReference>
<dbReference type="Proteomes" id="UP000052257">
    <property type="component" value="Unassembled WGS sequence"/>
</dbReference>
<evidence type="ECO:0000313" key="2">
    <source>
        <dbReference type="EMBL" id="CUU85904.1"/>
    </source>
</evidence>
<name>A0A9W5AUE2_CAMHY</name>